<feature type="region of interest" description="Disordered" evidence="2">
    <location>
        <begin position="86"/>
        <end position="150"/>
    </location>
</feature>
<feature type="region of interest" description="Disordered" evidence="2">
    <location>
        <begin position="24"/>
        <end position="53"/>
    </location>
</feature>
<feature type="compositionally biased region" description="Basic and acidic residues" evidence="2">
    <location>
        <begin position="42"/>
        <end position="51"/>
    </location>
</feature>
<evidence type="ECO:0000256" key="1">
    <source>
        <dbReference type="SAM" id="Coils"/>
    </source>
</evidence>
<comment type="caution">
    <text evidence="3">The sequence shown here is derived from an EMBL/GenBank/DDBJ whole genome shotgun (WGS) entry which is preliminary data.</text>
</comment>
<name>A0ABD2Q0H9_9PLAT</name>
<feature type="compositionally biased region" description="Basic and acidic residues" evidence="2">
    <location>
        <begin position="748"/>
        <end position="758"/>
    </location>
</feature>
<keyword evidence="4" id="KW-1185">Reference proteome</keyword>
<feature type="coiled-coil region" evidence="1">
    <location>
        <begin position="256"/>
        <end position="297"/>
    </location>
</feature>
<protein>
    <recommendedName>
        <fullName evidence="5">Synaptonemal complex protein 1</fullName>
    </recommendedName>
</protein>
<feature type="compositionally biased region" description="Basic and acidic residues" evidence="2">
    <location>
        <begin position="711"/>
        <end position="720"/>
    </location>
</feature>
<dbReference type="EMBL" id="JBJKFK010001432">
    <property type="protein sequence ID" value="KAL3313114.1"/>
    <property type="molecule type" value="Genomic_DNA"/>
</dbReference>
<gene>
    <name evidence="3" type="ORF">Ciccas_008284</name>
</gene>
<dbReference type="Proteomes" id="UP001626550">
    <property type="component" value="Unassembled WGS sequence"/>
</dbReference>
<feature type="compositionally biased region" description="Basic and acidic residues" evidence="2">
    <location>
        <begin position="141"/>
        <end position="150"/>
    </location>
</feature>
<sequence>MVRSSPARDSFSFTQSTLNTSNFFKNADMDAFDPDMSITSDLDDKKEDQDTRSSNLFSNLVSYKSPALKNATNSFSFNKSKTKNASMFNKPKEVSFSRKAKSPDVHEDTRDDNSTIDENPNYPNFEHETSPCKNSDFQGDNDDKKEAESLSKSRDLLLKSVEEHELQIADSRRQLGKLKKENSDLLTKEQTLTDQLKEEYKNREYAQEKLDQLTVFYKGLDEASKKQLQDSQTLKNNFEDQSNHMTKTLKEQGSRLVTAEAEIFQYKQEIADYSKEIKELKERIAKLASDLEMTRDDLFSQKEKYMEDMSDMRAKGLDQVDKIKEQEKEISDLREQETSLREQLQSVETKLDGTENELSSRSAELADTKSRNFELEKNLIDSQSDVFREKENVRQIGEAYNKLEKNTQRYTHLLRILTNQLREKFPCCQISSQELTDFATPLDQIEADIKSKISGLMSSFDDLQSDLNQQKAILNSKNAEFESHQSETRNLRENLQEKEEYIRKIENELREKDGSKDVISERLETILNELLEKNKLIDEIKLELEESATALLKAEAKVKETQEQYEKDKKETGIVLEARENEITMAYKENCRKLEKMEKALESKEASHNKADKQKEKKINDLTTQMDKLKLKVSEVTSERKLEEQIDAAADMYKTAKKDLDATRKELKASKAKQEELIKEIRQLKSLERKNVDELYDNFDNELPPSSAQIEHGDRTDSPRARKTCKAKTTPAKKVGIKKRKVQFNEEDTPKSVRETPMRNRATPNARSKLRLQMLDDDQASSITDSVFGF</sequence>
<keyword evidence="1" id="KW-0175">Coiled coil</keyword>
<feature type="coiled-coil region" evidence="1">
    <location>
        <begin position="323"/>
        <end position="357"/>
    </location>
</feature>
<evidence type="ECO:0000256" key="2">
    <source>
        <dbReference type="SAM" id="MobiDB-lite"/>
    </source>
</evidence>
<reference evidence="3 4" key="1">
    <citation type="submission" date="2024-11" db="EMBL/GenBank/DDBJ databases">
        <title>Adaptive evolution of stress response genes in parasites aligns with host niche diversity.</title>
        <authorList>
            <person name="Hahn C."/>
            <person name="Resl P."/>
        </authorList>
    </citation>
    <scope>NUCLEOTIDE SEQUENCE [LARGE SCALE GENOMIC DNA]</scope>
    <source>
        <strain evidence="3">EGGRZ-B1_66</strain>
        <tissue evidence="3">Body</tissue>
    </source>
</reference>
<feature type="coiled-coil region" evidence="1">
    <location>
        <begin position="460"/>
        <end position="690"/>
    </location>
</feature>
<evidence type="ECO:0000313" key="3">
    <source>
        <dbReference type="EMBL" id="KAL3313114.1"/>
    </source>
</evidence>
<evidence type="ECO:0000313" key="4">
    <source>
        <dbReference type="Proteomes" id="UP001626550"/>
    </source>
</evidence>
<feature type="coiled-coil region" evidence="1">
    <location>
        <begin position="161"/>
        <end position="188"/>
    </location>
</feature>
<accession>A0ABD2Q0H9</accession>
<proteinExistence type="predicted"/>
<feature type="region of interest" description="Disordered" evidence="2">
    <location>
        <begin position="700"/>
        <end position="768"/>
    </location>
</feature>
<dbReference type="AlphaFoldDB" id="A0ABD2Q0H9"/>
<organism evidence="3 4">
    <name type="scientific">Cichlidogyrus casuarinus</name>
    <dbReference type="NCBI Taxonomy" id="1844966"/>
    <lineage>
        <taxon>Eukaryota</taxon>
        <taxon>Metazoa</taxon>
        <taxon>Spiralia</taxon>
        <taxon>Lophotrochozoa</taxon>
        <taxon>Platyhelminthes</taxon>
        <taxon>Monogenea</taxon>
        <taxon>Monopisthocotylea</taxon>
        <taxon>Dactylogyridea</taxon>
        <taxon>Ancyrocephalidae</taxon>
        <taxon>Cichlidogyrus</taxon>
    </lineage>
</organism>
<feature type="compositionally biased region" description="Basic and acidic residues" evidence="2">
    <location>
        <begin position="90"/>
        <end position="113"/>
    </location>
</feature>
<evidence type="ECO:0008006" key="5">
    <source>
        <dbReference type="Google" id="ProtNLM"/>
    </source>
</evidence>